<keyword evidence="2" id="KW-1185">Reference proteome</keyword>
<sequence>MNESKAYSSLFALVDSHLSKTSVNESDSVGSHNEIQIPSLNGLRNGSVSETWLSLPPTQRLPIPTLNSGESPITNVLAEQVANMLKAKEKKQEEEKKQKLEEELKKLKIEDEKNSVIDLMKALQTSYHPEPMSHSQDILSSSSSFESLFELKFTDCDKEPEKTKTPEPLLPCTTDLSHVLKNKVRKAKCSKFGKVVASKLCPVALVYLRENIDTNITRFRFDTTSPCDAIKEKLRRPTISCTYTVSNTM</sequence>
<gene>
    <name evidence="1" type="ORF">KGM_203931</name>
</gene>
<evidence type="ECO:0000313" key="1">
    <source>
        <dbReference type="EMBL" id="OWR50428.1"/>
    </source>
</evidence>
<name>A0A212F9M3_DANPL</name>
<dbReference type="Proteomes" id="UP000007151">
    <property type="component" value="Unassembled WGS sequence"/>
</dbReference>
<organism evidence="1 2">
    <name type="scientific">Danaus plexippus plexippus</name>
    <dbReference type="NCBI Taxonomy" id="278856"/>
    <lineage>
        <taxon>Eukaryota</taxon>
        <taxon>Metazoa</taxon>
        <taxon>Ecdysozoa</taxon>
        <taxon>Arthropoda</taxon>
        <taxon>Hexapoda</taxon>
        <taxon>Insecta</taxon>
        <taxon>Pterygota</taxon>
        <taxon>Neoptera</taxon>
        <taxon>Endopterygota</taxon>
        <taxon>Lepidoptera</taxon>
        <taxon>Glossata</taxon>
        <taxon>Ditrysia</taxon>
        <taxon>Papilionoidea</taxon>
        <taxon>Nymphalidae</taxon>
        <taxon>Danainae</taxon>
        <taxon>Danaini</taxon>
        <taxon>Danaina</taxon>
        <taxon>Danaus</taxon>
        <taxon>Danaus</taxon>
    </lineage>
</organism>
<proteinExistence type="predicted"/>
<dbReference type="OrthoDB" id="7883576at2759"/>
<comment type="caution">
    <text evidence="1">The sequence shown here is derived from an EMBL/GenBank/DDBJ whole genome shotgun (WGS) entry which is preliminary data.</text>
</comment>
<dbReference type="AlphaFoldDB" id="A0A212F9M3"/>
<accession>A0A212F9M3</accession>
<dbReference type="EMBL" id="AGBW02009564">
    <property type="protein sequence ID" value="OWR50428.1"/>
    <property type="molecule type" value="Genomic_DNA"/>
</dbReference>
<dbReference type="KEGG" id="dpl:KGM_203931"/>
<protein>
    <submittedName>
        <fullName evidence="1">Uncharacterized protein</fullName>
    </submittedName>
</protein>
<evidence type="ECO:0000313" key="2">
    <source>
        <dbReference type="Proteomes" id="UP000007151"/>
    </source>
</evidence>
<reference evidence="1 2" key="1">
    <citation type="journal article" date="2011" name="Cell">
        <title>The monarch butterfly genome yields insights into long-distance migration.</title>
        <authorList>
            <person name="Zhan S."/>
            <person name="Merlin C."/>
            <person name="Boore J.L."/>
            <person name="Reppert S.M."/>
        </authorList>
    </citation>
    <scope>NUCLEOTIDE SEQUENCE [LARGE SCALE GENOMIC DNA]</scope>
    <source>
        <strain evidence="1">F-2</strain>
    </source>
</reference>